<dbReference type="PROSITE" id="PS00211">
    <property type="entry name" value="ABC_TRANSPORTER_1"/>
    <property type="match status" value="2"/>
</dbReference>
<feature type="transmembrane region" description="Helical" evidence="9">
    <location>
        <begin position="734"/>
        <end position="760"/>
    </location>
</feature>
<evidence type="ECO:0000256" key="9">
    <source>
        <dbReference type="SAM" id="Phobius"/>
    </source>
</evidence>
<dbReference type="PANTHER" id="PTHR24223">
    <property type="entry name" value="ATP-BINDING CASSETTE SUB-FAMILY C"/>
    <property type="match status" value="1"/>
</dbReference>
<evidence type="ECO:0000256" key="4">
    <source>
        <dbReference type="ARBA" id="ARBA00022737"/>
    </source>
</evidence>
<comment type="subcellular location">
    <subcellularLocation>
        <location evidence="1">Vacuole membrane</location>
        <topology evidence="1">Multi-pass membrane protein</topology>
    </subcellularLocation>
</comment>
<accession>A0A6G0W5G0</accession>
<dbReference type="GO" id="GO:0140359">
    <property type="term" value="F:ABC-type transporter activity"/>
    <property type="evidence" value="ECO:0007669"/>
    <property type="project" value="InterPro"/>
</dbReference>
<feature type="domain" description="ABC transmembrane type-1" evidence="11">
    <location>
        <begin position="104"/>
        <end position="381"/>
    </location>
</feature>
<dbReference type="InterPro" id="IPR003593">
    <property type="entry name" value="AAA+_ATPase"/>
</dbReference>
<dbReference type="SUPFAM" id="SSF52540">
    <property type="entry name" value="P-loop containing nucleoside triphosphate hydrolases"/>
    <property type="match status" value="2"/>
</dbReference>
<keyword evidence="2" id="KW-0813">Transport</keyword>
<dbReference type="Gene3D" id="3.40.50.300">
    <property type="entry name" value="P-loop containing nucleotide triphosphate hydrolases"/>
    <property type="match status" value="2"/>
</dbReference>
<dbReference type="EMBL" id="VJMJ01000370">
    <property type="protein sequence ID" value="KAF0721691.1"/>
    <property type="molecule type" value="Genomic_DNA"/>
</dbReference>
<gene>
    <name evidence="12" type="ORF">Ae201684_018971</name>
</gene>
<evidence type="ECO:0000256" key="5">
    <source>
        <dbReference type="ARBA" id="ARBA00022741"/>
    </source>
</evidence>
<dbReference type="FunFam" id="3.40.50.300:FF:000997">
    <property type="entry name" value="Multidrug resistance-associated protein 1"/>
    <property type="match status" value="1"/>
</dbReference>
<feature type="domain" description="ABC transporter" evidence="10">
    <location>
        <begin position="414"/>
        <end position="636"/>
    </location>
</feature>
<dbReference type="InterPro" id="IPR044726">
    <property type="entry name" value="ABCC_6TM_D2"/>
</dbReference>
<dbReference type="InterPro" id="IPR003439">
    <property type="entry name" value="ABC_transporter-like_ATP-bd"/>
</dbReference>
<feature type="domain" description="ABC transmembrane type-1" evidence="11">
    <location>
        <begin position="699"/>
        <end position="975"/>
    </location>
</feature>
<reference evidence="12 13" key="1">
    <citation type="submission" date="2019-07" db="EMBL/GenBank/DDBJ databases">
        <title>Genomics analysis of Aphanomyces spp. identifies a new class of oomycete effector associated with host adaptation.</title>
        <authorList>
            <person name="Gaulin E."/>
        </authorList>
    </citation>
    <scope>NUCLEOTIDE SEQUENCE [LARGE SCALE GENOMIC DNA]</scope>
    <source>
        <strain evidence="12 13">ATCC 201684</strain>
    </source>
</reference>
<feature type="domain" description="ABC transporter" evidence="10">
    <location>
        <begin position="1011"/>
        <end position="1225"/>
    </location>
</feature>
<evidence type="ECO:0000256" key="2">
    <source>
        <dbReference type="ARBA" id="ARBA00022448"/>
    </source>
</evidence>
<evidence type="ECO:0000313" key="12">
    <source>
        <dbReference type="EMBL" id="KAF0721691.1"/>
    </source>
</evidence>
<feature type="transmembrane region" description="Helical" evidence="9">
    <location>
        <begin position="251"/>
        <end position="269"/>
    </location>
</feature>
<dbReference type="SUPFAM" id="SSF90123">
    <property type="entry name" value="ABC transporter transmembrane region"/>
    <property type="match status" value="2"/>
</dbReference>
<dbReference type="InterPro" id="IPR017871">
    <property type="entry name" value="ABC_transporter-like_CS"/>
</dbReference>
<feature type="transmembrane region" description="Helical" evidence="9">
    <location>
        <begin position="107"/>
        <end position="131"/>
    </location>
</feature>
<dbReference type="GO" id="GO:0005524">
    <property type="term" value="F:ATP binding"/>
    <property type="evidence" value="ECO:0007669"/>
    <property type="project" value="UniProtKB-KW"/>
</dbReference>
<feature type="transmembrane region" description="Helical" evidence="9">
    <location>
        <begin position="922"/>
        <end position="939"/>
    </location>
</feature>
<evidence type="ECO:0000256" key="6">
    <source>
        <dbReference type="ARBA" id="ARBA00022840"/>
    </source>
</evidence>
<dbReference type="Gene3D" id="1.20.1560.10">
    <property type="entry name" value="ABC transporter type 1, transmembrane domain"/>
    <property type="match status" value="2"/>
</dbReference>
<keyword evidence="6" id="KW-0067">ATP-binding</keyword>
<dbReference type="FunFam" id="3.40.50.300:FF:000163">
    <property type="entry name" value="Multidrug resistance-associated protein member 4"/>
    <property type="match status" value="1"/>
</dbReference>
<proteinExistence type="predicted"/>
<keyword evidence="5" id="KW-0547">Nucleotide-binding</keyword>
<dbReference type="VEuPathDB" id="FungiDB:AeMF1_016703"/>
<dbReference type="Pfam" id="PF00005">
    <property type="entry name" value="ABC_tran"/>
    <property type="match status" value="2"/>
</dbReference>
<feature type="transmembrane region" description="Helical" evidence="9">
    <location>
        <begin position="151"/>
        <end position="170"/>
    </location>
</feature>
<dbReference type="InterPro" id="IPR036640">
    <property type="entry name" value="ABC1_TM_sf"/>
</dbReference>
<dbReference type="FunFam" id="1.20.1560.10:FF:000013">
    <property type="entry name" value="ABC transporter C family member 2"/>
    <property type="match status" value="1"/>
</dbReference>
<dbReference type="GO" id="GO:0016887">
    <property type="term" value="F:ATP hydrolysis activity"/>
    <property type="evidence" value="ECO:0007669"/>
    <property type="project" value="InterPro"/>
</dbReference>
<feature type="transmembrane region" description="Helical" evidence="9">
    <location>
        <begin position="694"/>
        <end position="714"/>
    </location>
</feature>
<keyword evidence="7 9" id="KW-1133">Transmembrane helix</keyword>
<dbReference type="InterPro" id="IPR044746">
    <property type="entry name" value="ABCC_6TM_D1"/>
</dbReference>
<dbReference type="InterPro" id="IPR027417">
    <property type="entry name" value="P-loop_NTPase"/>
</dbReference>
<evidence type="ECO:0000256" key="3">
    <source>
        <dbReference type="ARBA" id="ARBA00022692"/>
    </source>
</evidence>
<dbReference type="InterPro" id="IPR011527">
    <property type="entry name" value="ABC1_TM_dom"/>
</dbReference>
<keyword evidence="8 9" id="KW-0472">Membrane</keyword>
<feature type="transmembrane region" description="Helical" evidence="9">
    <location>
        <begin position="823"/>
        <end position="846"/>
    </location>
</feature>
<evidence type="ECO:0000256" key="8">
    <source>
        <dbReference type="ARBA" id="ARBA00023136"/>
    </source>
</evidence>
<dbReference type="CDD" id="cd03250">
    <property type="entry name" value="ABCC_MRP_domain1"/>
    <property type="match status" value="1"/>
</dbReference>
<dbReference type="VEuPathDB" id="FungiDB:AeMF1_006365"/>
<evidence type="ECO:0000256" key="1">
    <source>
        <dbReference type="ARBA" id="ARBA00004128"/>
    </source>
</evidence>
<dbReference type="PROSITE" id="PS50929">
    <property type="entry name" value="ABC_TM1F"/>
    <property type="match status" value="2"/>
</dbReference>
<comment type="caution">
    <text evidence="12">The sequence shown here is derived from an EMBL/GenBank/DDBJ whole genome shotgun (WGS) entry which is preliminary data.</text>
</comment>
<dbReference type="CDD" id="cd18579">
    <property type="entry name" value="ABC_6TM_ABCC_D1"/>
    <property type="match status" value="1"/>
</dbReference>
<dbReference type="CDD" id="cd03244">
    <property type="entry name" value="ABCC_MRP_domain2"/>
    <property type="match status" value="1"/>
</dbReference>
<dbReference type="Proteomes" id="UP000481153">
    <property type="component" value="Unassembled WGS sequence"/>
</dbReference>
<feature type="transmembrane region" description="Helical" evidence="9">
    <location>
        <begin position="227"/>
        <end position="245"/>
    </location>
</feature>
<dbReference type="SMART" id="SM00382">
    <property type="entry name" value="AAA"/>
    <property type="match status" value="2"/>
</dbReference>
<sequence length="1232" mass="136314">MATDFVALKSPVEKHEDESTPWNKQPNPLDSANWFSVAAITWLSPLMTKGAKTPLTEEDVWPLPTTDTSTILYDTFVHHWNIEKQKSKPALWYAIYRTFRARIWISMTFYIISSVFMLVQPIMIQSMLQFLQQADEEGQQIHTSLGISNGYVLATLLSLLTIISVTLSNFGRNLTNMLGVNAITIIMDTVFKKTLSMSGYAKKDMTTGEVVTMASVDADRLFDGFSLGYWSFVSPFILLVVFIMLGNVLGYVVGLVGGAIMFVFLVAGFKTGEKRVKLTNEVLQGIRVVKLYAWEASLQAQLAEIRTQELALFKKYQATCIFINVTLMLAPLVSLAVCLMVYVALGNQLTTPIAFTALASSVTSFTEALASCARLTKFLLADEIELLPSISTDDDKKDREPVVEISNGDFSWSAHKDSVAGDQDLTLTLSNINLHIQPKSLTIIVGAVGSGKSSLISAILGEIHQVSGTRNVHAAFSYVNQEAWIQHATLKNSILFDSPYDDDLYRRVISACQLETDLSMLPEGDAAEIGERGINLSGGQKARVSLARAMYCRLANVYLLDDPLSALDVHVANAVFEQCIQGLLKDKTTILVLNSHYHFLPKADRVIVMVDGAIAGDGTYADLKVSFPHLINFADSHANSNEEKKDSKEEEAVPAQKADLTKDGKLVGQEDRKKGNVTFATNNMYFSSSGLNGLVVASLIFLFYSASQALMSVVDYFMSYWSSHESLNRSIHTGWWYLLLAVLSVLTVYGRSLHVLLVAIASSRALHTNIFNAVIHAPVTTLFDVTPVGRILNRFSSDLDQVDAILPFFGMMVLQVLFQINSVIIVCMISTPWILVVYLPLVYLFYKLQRYFNLSSSELKRMEGISRSPVVTKVSETINGLSTIRAFNMGDKFLESQRRSLDHHISFTHTLSVSNRWFQMRLDLVSSILIIGVAFIAVLTKSSIGLTAAGLSLTYASQLSLNLSKLSTFSNMVENTMTAVERLAQYDSLDNENDTPGAIEPPSEWPQEGTIEFKNYSMRYHEHLDLVLKNVSLTVTSGHKVGICGRTGSGKSSLMADLSFAWSPLRLVVSQSMELTSHPVLFSGSLRFNLDPSNSCTDDELWTALKQVHLADFVGSLEFEVSEKGGNVSVGQRQLLCIARALLRKSKVVVLDEATANIDLETDRLIQQMIKEGFHGVTRLIIAHRLDTILDSDRILVLDAGHVKEYDAPATLLENKDGLFAQLAKQAHVQFS</sequence>
<evidence type="ECO:0000313" key="13">
    <source>
        <dbReference type="Proteomes" id="UP000481153"/>
    </source>
</evidence>
<dbReference type="PROSITE" id="PS50893">
    <property type="entry name" value="ABC_TRANSPORTER_2"/>
    <property type="match status" value="2"/>
</dbReference>
<feature type="transmembrane region" description="Helical" evidence="9">
    <location>
        <begin position="351"/>
        <end position="370"/>
    </location>
</feature>
<dbReference type="Pfam" id="PF00664">
    <property type="entry name" value="ABC_membrane"/>
    <property type="match status" value="2"/>
</dbReference>
<evidence type="ECO:0000259" key="11">
    <source>
        <dbReference type="PROSITE" id="PS50929"/>
    </source>
</evidence>
<organism evidence="12 13">
    <name type="scientific">Aphanomyces euteiches</name>
    <dbReference type="NCBI Taxonomy" id="100861"/>
    <lineage>
        <taxon>Eukaryota</taxon>
        <taxon>Sar</taxon>
        <taxon>Stramenopiles</taxon>
        <taxon>Oomycota</taxon>
        <taxon>Saprolegniomycetes</taxon>
        <taxon>Saprolegniales</taxon>
        <taxon>Verrucalvaceae</taxon>
        <taxon>Aphanomyces</taxon>
    </lineage>
</organism>
<dbReference type="AlphaFoldDB" id="A0A6G0W5G0"/>
<dbReference type="CDD" id="cd18580">
    <property type="entry name" value="ABC_6TM_ABCC_D2"/>
    <property type="match status" value="1"/>
</dbReference>
<dbReference type="InterPro" id="IPR050173">
    <property type="entry name" value="ABC_transporter_C-like"/>
</dbReference>
<name>A0A6G0W5G0_9STRA</name>
<protein>
    <submittedName>
        <fullName evidence="12">Uncharacterized protein</fullName>
    </submittedName>
</protein>
<keyword evidence="13" id="KW-1185">Reference proteome</keyword>
<evidence type="ECO:0000259" key="10">
    <source>
        <dbReference type="PROSITE" id="PS50893"/>
    </source>
</evidence>
<feature type="transmembrane region" description="Helical" evidence="9">
    <location>
        <begin position="321"/>
        <end position="345"/>
    </location>
</feature>
<dbReference type="GO" id="GO:0005774">
    <property type="term" value="C:vacuolar membrane"/>
    <property type="evidence" value="ECO:0007669"/>
    <property type="project" value="UniProtKB-SubCell"/>
</dbReference>
<keyword evidence="4" id="KW-0677">Repeat</keyword>
<evidence type="ECO:0000256" key="7">
    <source>
        <dbReference type="ARBA" id="ARBA00022989"/>
    </source>
</evidence>
<keyword evidence="3 9" id="KW-0812">Transmembrane</keyword>
<dbReference type="PANTHER" id="PTHR24223:SF443">
    <property type="entry name" value="MULTIDRUG-RESISTANCE LIKE PROTEIN 1, ISOFORM I"/>
    <property type="match status" value="1"/>
</dbReference>